<dbReference type="InterPro" id="IPR010067">
    <property type="entry name" value="ABC_SsuA_sub-bd"/>
</dbReference>
<comment type="similarity">
    <text evidence="2">Belongs to the bacterial solute-binding protein SsuA/TauA family.</text>
</comment>
<evidence type="ECO:0000256" key="3">
    <source>
        <dbReference type="ARBA" id="ARBA00022448"/>
    </source>
</evidence>
<evidence type="ECO:0000256" key="2">
    <source>
        <dbReference type="ARBA" id="ARBA00010742"/>
    </source>
</evidence>
<dbReference type="CDD" id="cd13557">
    <property type="entry name" value="PBP2_SsuA"/>
    <property type="match status" value="1"/>
</dbReference>
<dbReference type="GO" id="GO:0042626">
    <property type="term" value="F:ATPase-coupled transmembrane transporter activity"/>
    <property type="evidence" value="ECO:0007669"/>
    <property type="project" value="InterPro"/>
</dbReference>
<evidence type="ECO:0000313" key="9">
    <source>
        <dbReference type="Proteomes" id="UP000641646"/>
    </source>
</evidence>
<dbReference type="Gene3D" id="3.40.190.10">
    <property type="entry name" value="Periplasmic binding protein-like II"/>
    <property type="match status" value="2"/>
</dbReference>
<comment type="function">
    <text evidence="5">Part of a binding-protein-dependent transport system for aliphatic sulfonates. Putative binding protein.</text>
</comment>
<dbReference type="Proteomes" id="UP000641646">
    <property type="component" value="Unassembled WGS sequence"/>
</dbReference>
<dbReference type="AlphaFoldDB" id="A0A926ZI93"/>
<reference evidence="8" key="2">
    <citation type="submission" date="2020-08" db="EMBL/GenBank/DDBJ databases">
        <authorList>
            <person name="Chen M."/>
            <person name="Teng W."/>
            <person name="Zhao L."/>
            <person name="Hu C."/>
            <person name="Zhou Y."/>
            <person name="Han B."/>
            <person name="Song L."/>
            <person name="Shu W."/>
        </authorList>
    </citation>
    <scope>NUCLEOTIDE SEQUENCE</scope>
    <source>
        <strain evidence="8">FACHB-1375</strain>
    </source>
</reference>
<keyword evidence="9" id="KW-1185">Reference proteome</keyword>
<keyword evidence="4" id="KW-0732">Signal</keyword>
<evidence type="ECO:0000256" key="6">
    <source>
        <dbReference type="ARBA" id="ARBA00070228"/>
    </source>
</evidence>
<protein>
    <recommendedName>
        <fullName evidence="6">Putative aliphatic sulfonates-binding protein</fullName>
    </recommendedName>
</protein>
<dbReference type="SMART" id="SM00062">
    <property type="entry name" value="PBPb"/>
    <property type="match status" value="1"/>
</dbReference>
<organism evidence="8 9">
    <name type="scientific">Aerosakkonema funiforme FACHB-1375</name>
    <dbReference type="NCBI Taxonomy" id="2949571"/>
    <lineage>
        <taxon>Bacteria</taxon>
        <taxon>Bacillati</taxon>
        <taxon>Cyanobacteriota</taxon>
        <taxon>Cyanophyceae</taxon>
        <taxon>Oscillatoriophycideae</taxon>
        <taxon>Aerosakkonematales</taxon>
        <taxon>Aerosakkonemataceae</taxon>
        <taxon>Aerosakkonema</taxon>
    </lineage>
</organism>
<dbReference type="Pfam" id="PF09084">
    <property type="entry name" value="NMT1"/>
    <property type="match status" value="1"/>
</dbReference>
<dbReference type="InterPro" id="IPR015168">
    <property type="entry name" value="SsuA/THI5"/>
</dbReference>
<name>A0A926ZI93_9CYAN</name>
<dbReference type="PANTHER" id="PTHR30024:SF42">
    <property type="entry name" value="ALIPHATIC SULFONATES-BINDING PROTEIN-RELATED"/>
    <property type="match status" value="1"/>
</dbReference>
<evidence type="ECO:0000256" key="1">
    <source>
        <dbReference type="ARBA" id="ARBA00004418"/>
    </source>
</evidence>
<dbReference type="GO" id="GO:0042597">
    <property type="term" value="C:periplasmic space"/>
    <property type="evidence" value="ECO:0007669"/>
    <property type="project" value="UniProtKB-SubCell"/>
</dbReference>
<dbReference type="GO" id="GO:0016020">
    <property type="term" value="C:membrane"/>
    <property type="evidence" value="ECO:0007669"/>
    <property type="project" value="InterPro"/>
</dbReference>
<keyword evidence="3" id="KW-0813">Transport</keyword>
<dbReference type="InterPro" id="IPR001638">
    <property type="entry name" value="Solute-binding_3/MltF_N"/>
</dbReference>
<evidence type="ECO:0000256" key="4">
    <source>
        <dbReference type="ARBA" id="ARBA00022729"/>
    </source>
</evidence>
<dbReference type="SUPFAM" id="SSF53850">
    <property type="entry name" value="Periplasmic binding protein-like II"/>
    <property type="match status" value="1"/>
</dbReference>
<dbReference type="EMBL" id="JACJPW010000055">
    <property type="protein sequence ID" value="MBD2183459.1"/>
    <property type="molecule type" value="Genomic_DNA"/>
</dbReference>
<sequence>MLFKLQKLLLPDLLKSISDCFKLRLTTIFLLLFAGSLALSLALGSCNSSTNSNSSAASSDDGIGKVTVVRIGHQPHGAPILLKARGTLEKRLASMGLSVQWVEFPAGPPIMAAMAEGKVDMGMAGEVPPLFAQASGVPLVYVANEQPVPTMMGILVRNNSPIKTLADLKGKKITATKASAGHYLLIQALLRTGLTLEDVQAVYLPPPEGQEAFRRGEVDVWVGWNPFLAILEDSMPVRLLANGEGLTKNTNFYFSTRSFASSSYDIVKIVIEEMRQVGIWATNNPSEAAKIIAAKNNMKLATALKMTKMNYYGAQPIQDRAIEEQQRIADTFFRLGLLPKQIRVEDVVWKGRS</sequence>
<comment type="subcellular location">
    <subcellularLocation>
        <location evidence="1">Periplasm</location>
    </subcellularLocation>
</comment>
<accession>A0A926ZI93</accession>
<dbReference type="RefSeq" id="WP_190467813.1">
    <property type="nucleotide sequence ID" value="NZ_JACJPW010000055.1"/>
</dbReference>
<feature type="domain" description="Solute-binding protein family 3/N-terminal" evidence="7">
    <location>
        <begin position="68"/>
        <end position="284"/>
    </location>
</feature>
<dbReference type="NCBIfam" id="TIGR01728">
    <property type="entry name" value="SsuA_fam"/>
    <property type="match status" value="1"/>
</dbReference>
<reference evidence="8" key="1">
    <citation type="journal article" date="2015" name="ISME J.">
        <title>Draft Genome Sequence of Streptomyces incarnatus NRRL8089, which Produces the Nucleoside Antibiotic Sinefungin.</title>
        <authorList>
            <person name="Oshima K."/>
            <person name="Hattori M."/>
            <person name="Shimizu H."/>
            <person name="Fukuda K."/>
            <person name="Nemoto M."/>
            <person name="Inagaki K."/>
            <person name="Tamura T."/>
        </authorList>
    </citation>
    <scope>NUCLEOTIDE SEQUENCE</scope>
    <source>
        <strain evidence="8">FACHB-1375</strain>
    </source>
</reference>
<gene>
    <name evidence="8" type="ORF">H6G03_20755</name>
</gene>
<proteinExistence type="inferred from homology"/>
<dbReference type="PANTHER" id="PTHR30024">
    <property type="entry name" value="ALIPHATIC SULFONATES-BINDING PROTEIN-RELATED"/>
    <property type="match status" value="1"/>
</dbReference>
<dbReference type="FunFam" id="3.40.190.10:FF:000050">
    <property type="entry name" value="Sulfonate ABC transporter substrate-binding protein"/>
    <property type="match status" value="1"/>
</dbReference>
<comment type="caution">
    <text evidence="8">The sequence shown here is derived from an EMBL/GenBank/DDBJ whole genome shotgun (WGS) entry which is preliminary data.</text>
</comment>
<evidence type="ECO:0000259" key="7">
    <source>
        <dbReference type="SMART" id="SM00062"/>
    </source>
</evidence>
<evidence type="ECO:0000256" key="5">
    <source>
        <dbReference type="ARBA" id="ARBA00055538"/>
    </source>
</evidence>
<evidence type="ECO:0000313" key="8">
    <source>
        <dbReference type="EMBL" id="MBD2183459.1"/>
    </source>
</evidence>